<dbReference type="STRING" id="189425.PGRAT_07905"/>
<dbReference type="InterPro" id="IPR042070">
    <property type="entry name" value="PucR_C-HTH_sf"/>
</dbReference>
<dbReference type="Pfam" id="PF13556">
    <property type="entry name" value="HTH_30"/>
    <property type="match status" value="1"/>
</dbReference>
<dbReference type="Gene3D" id="3.30.450.40">
    <property type="match status" value="1"/>
</dbReference>
<dbReference type="PANTHER" id="PTHR33744">
    <property type="entry name" value="CARBOHYDRATE DIACID REGULATOR"/>
    <property type="match status" value="1"/>
</dbReference>
<protein>
    <recommendedName>
        <fullName evidence="1">PucR C-terminal helix-turn-helix domain-containing protein</fullName>
    </recommendedName>
</protein>
<dbReference type="InterPro" id="IPR029016">
    <property type="entry name" value="GAF-like_dom_sf"/>
</dbReference>
<evidence type="ECO:0000313" key="3">
    <source>
        <dbReference type="Proteomes" id="UP000029500"/>
    </source>
</evidence>
<dbReference type="eggNOG" id="COG2508">
    <property type="taxonomic scope" value="Bacteria"/>
</dbReference>
<dbReference type="RefSeq" id="WP_025703831.1">
    <property type="nucleotide sequence ID" value="NZ_CP009287.1"/>
</dbReference>
<dbReference type="InterPro" id="IPR025736">
    <property type="entry name" value="PucR_C-HTH_dom"/>
</dbReference>
<dbReference type="PANTHER" id="PTHR33744:SF1">
    <property type="entry name" value="DNA-BINDING TRANSCRIPTIONAL ACTIVATOR ADER"/>
    <property type="match status" value="1"/>
</dbReference>
<gene>
    <name evidence="2" type="ORF">PGRAT_07905</name>
</gene>
<dbReference type="Gene3D" id="1.10.10.2840">
    <property type="entry name" value="PucR C-terminal helix-turn-helix domain"/>
    <property type="match status" value="1"/>
</dbReference>
<proteinExistence type="predicted"/>
<name>A0A089M1F6_9BACL</name>
<dbReference type="InterPro" id="IPR051448">
    <property type="entry name" value="CdaR-like_regulators"/>
</dbReference>
<dbReference type="Proteomes" id="UP000029500">
    <property type="component" value="Chromosome"/>
</dbReference>
<accession>A0A089M1F6</accession>
<evidence type="ECO:0000313" key="2">
    <source>
        <dbReference type="EMBL" id="AIQ67571.1"/>
    </source>
</evidence>
<organism evidence="2 3">
    <name type="scientific">Paenibacillus graminis</name>
    <dbReference type="NCBI Taxonomy" id="189425"/>
    <lineage>
        <taxon>Bacteria</taxon>
        <taxon>Bacillati</taxon>
        <taxon>Bacillota</taxon>
        <taxon>Bacilli</taxon>
        <taxon>Bacillales</taxon>
        <taxon>Paenibacillaceae</taxon>
        <taxon>Paenibacillus</taxon>
    </lineage>
</organism>
<reference evidence="2 3" key="1">
    <citation type="submission" date="2014-08" db="EMBL/GenBank/DDBJ databases">
        <title>Comparative genomics of the Paenibacillus odorifer group.</title>
        <authorList>
            <person name="den Bakker H.C."/>
            <person name="Tsai Y.-C."/>
            <person name="Martin N."/>
            <person name="Korlach J."/>
            <person name="Wiedmann M."/>
        </authorList>
    </citation>
    <scope>NUCLEOTIDE SEQUENCE [LARGE SCALE GENOMIC DNA]</scope>
    <source>
        <strain evidence="2 3">DSM 15220</strain>
    </source>
</reference>
<feature type="domain" description="PucR C-terminal helix-turn-helix" evidence="1">
    <location>
        <begin position="449"/>
        <end position="506"/>
    </location>
</feature>
<dbReference type="EMBL" id="CP009287">
    <property type="protein sequence ID" value="AIQ67571.1"/>
    <property type="molecule type" value="Genomic_DNA"/>
</dbReference>
<evidence type="ECO:0000259" key="1">
    <source>
        <dbReference type="Pfam" id="PF13556"/>
    </source>
</evidence>
<dbReference type="AlphaFoldDB" id="A0A089M1F6"/>
<dbReference type="HOGENOM" id="CLU_035898_0_0_9"/>
<dbReference type="KEGG" id="pgm:PGRAT_07905"/>
<sequence>MSISFEQLSRHFGKQAVHVHRNRRLENEVYSDAVLITKSLTSFAPEFIYVGKRSMLPGNAANMENASLVLINDAELPVQEDVETCPNIIEFTAGEDVFEIYNQTRELFLEQAETEQAKAKLLKAFAAGKGMEHIVSVAADILGNPVIVIDLSYKVLACSDSEVTDPVWRDNLQKGYCSYDFIATVKKMKSVQNGVKSEEPYEVFCSGSAAAKVVAKIKIGDKPVGNLILLGTERPIHRRDHNLAAFAGEMVAAELQKNSFYRNSTHAVYEELIYDLLENHLSGKELVQERLRSGNIRLNGRLSVLVLDITRYNACGKYNGYLRDRISSLFSAERQIFYNEHIVSVRERELRAARMEFGPDMHEFLTSNQIRLGISSEFSDIADCRKYYLQAVKALEIGLIALPADPVVLYSDVQLYDMLSAYTQNDYRDVCHPALLTLRDYDGKHHADLYHTLFIYLKNNRQLQKTAVELFIHRNTLRYRLQQISELIHVDLDNIDNVLKLYMSYKMTAYLDRLREAGECPSG</sequence>
<dbReference type="OrthoDB" id="9792148at2"/>
<keyword evidence="3" id="KW-1185">Reference proteome</keyword>